<evidence type="ECO:0000313" key="2">
    <source>
        <dbReference type="Proteomes" id="UP000186079"/>
    </source>
</evidence>
<proteinExistence type="predicted"/>
<accession>A0A1N6RBS6</accession>
<dbReference type="Proteomes" id="UP000186079">
    <property type="component" value="Unassembled WGS sequence"/>
</dbReference>
<evidence type="ECO:0000313" key="1">
    <source>
        <dbReference type="EMBL" id="SIQ26267.1"/>
    </source>
</evidence>
<sequence length="30" mass="3095">MAGSPKFVKYRTGNASLSAGVLLNRQGPCA</sequence>
<name>A0A1N6RBS6_9PSED</name>
<dbReference type="AlphaFoldDB" id="A0A1N6RBS6"/>
<protein>
    <submittedName>
        <fullName evidence="1">Uncharacterized protein</fullName>
    </submittedName>
</protein>
<gene>
    <name evidence="1" type="ORF">SAMN05421672_104199</name>
</gene>
<feature type="non-terminal residue" evidence="1">
    <location>
        <position position="30"/>
    </location>
</feature>
<reference evidence="1 2" key="1">
    <citation type="submission" date="2017-01" db="EMBL/GenBank/DDBJ databases">
        <authorList>
            <person name="Mah S.A."/>
            <person name="Swanson W.J."/>
            <person name="Moy G.W."/>
            <person name="Vacquier V.D."/>
        </authorList>
    </citation>
    <scope>NUCLEOTIDE SEQUENCE [LARGE SCALE GENOMIC DNA]</scope>
    <source>
        <strain evidence="1 2">ATCC 29606</strain>
    </source>
</reference>
<organism evidence="1 2">
    <name type="scientific">Pseudomonas flexibilis</name>
    <dbReference type="NCBI Taxonomy" id="706570"/>
    <lineage>
        <taxon>Bacteria</taxon>
        <taxon>Pseudomonadati</taxon>
        <taxon>Pseudomonadota</taxon>
        <taxon>Gammaproteobacteria</taxon>
        <taxon>Pseudomonadales</taxon>
        <taxon>Pseudomonadaceae</taxon>
        <taxon>Pseudomonas</taxon>
    </lineage>
</organism>
<dbReference type="EMBL" id="FTMC01000004">
    <property type="protein sequence ID" value="SIQ26267.1"/>
    <property type="molecule type" value="Genomic_DNA"/>
</dbReference>